<gene>
    <name evidence="3" type="ORF">UFOPK2289_01189</name>
    <name evidence="4" type="ORF">UFOPK2822_00598</name>
    <name evidence="5" type="ORF">UFOPK3346_00934</name>
    <name evidence="6" type="ORF">UFOPK3670_01258</name>
</gene>
<feature type="compositionally biased region" description="Polar residues" evidence="1">
    <location>
        <begin position="136"/>
        <end position="149"/>
    </location>
</feature>
<dbReference type="EMBL" id="CAFBMV010000011">
    <property type="protein sequence ID" value="CAB4930604.1"/>
    <property type="molecule type" value="Genomic_DNA"/>
</dbReference>
<keyword evidence="2" id="KW-0472">Membrane</keyword>
<sequence length="156" mass="16582">MKKKSAEKDLLRGALVPSLIVGLVGIVLSAFLRGSSGLLGALLAQVIVLLYFAVHLGVSALTRRMDPLTTFALAIFSYFAKIALLGVVLWALTNFTSRESIDRTSFGVVAIALTLAWLGGEIRSFLKLQLHLPLPNQGSADSTSTSQLPSDEAGAR</sequence>
<evidence type="ECO:0000313" key="5">
    <source>
        <dbReference type="EMBL" id="CAB4869252.1"/>
    </source>
</evidence>
<proteinExistence type="predicted"/>
<feature type="transmembrane region" description="Helical" evidence="2">
    <location>
        <begin position="70"/>
        <end position="92"/>
    </location>
</feature>
<dbReference type="EMBL" id="CAEZWT010000044">
    <property type="protein sequence ID" value="CAB4672023.1"/>
    <property type="molecule type" value="Genomic_DNA"/>
</dbReference>
<organism evidence="4">
    <name type="scientific">freshwater metagenome</name>
    <dbReference type="NCBI Taxonomy" id="449393"/>
    <lineage>
        <taxon>unclassified sequences</taxon>
        <taxon>metagenomes</taxon>
        <taxon>ecological metagenomes</taxon>
    </lineage>
</organism>
<feature type="region of interest" description="Disordered" evidence="1">
    <location>
        <begin position="136"/>
        <end position="156"/>
    </location>
</feature>
<evidence type="ECO:0000313" key="6">
    <source>
        <dbReference type="EMBL" id="CAB4930604.1"/>
    </source>
</evidence>
<protein>
    <submittedName>
        <fullName evidence="4">Unannotated protein</fullName>
    </submittedName>
</protein>
<name>A0A6J6TJI0_9ZZZZ</name>
<keyword evidence="2" id="KW-0812">Transmembrane</keyword>
<evidence type="ECO:0000313" key="4">
    <source>
        <dbReference type="EMBL" id="CAB4747571.1"/>
    </source>
</evidence>
<dbReference type="EMBL" id="CAFBLE010000006">
    <property type="protein sequence ID" value="CAB4869252.1"/>
    <property type="molecule type" value="Genomic_DNA"/>
</dbReference>
<dbReference type="EMBL" id="CAEZZC010000006">
    <property type="protein sequence ID" value="CAB4747571.1"/>
    <property type="molecule type" value="Genomic_DNA"/>
</dbReference>
<reference evidence="4" key="1">
    <citation type="submission" date="2020-05" db="EMBL/GenBank/DDBJ databases">
        <authorList>
            <person name="Chiriac C."/>
            <person name="Salcher M."/>
            <person name="Ghai R."/>
            <person name="Kavagutti S V."/>
        </authorList>
    </citation>
    <scope>NUCLEOTIDE SEQUENCE</scope>
</reference>
<dbReference type="AlphaFoldDB" id="A0A6J6TJI0"/>
<feature type="transmembrane region" description="Helical" evidence="2">
    <location>
        <begin position="12"/>
        <end position="32"/>
    </location>
</feature>
<feature type="transmembrane region" description="Helical" evidence="2">
    <location>
        <begin position="104"/>
        <end position="120"/>
    </location>
</feature>
<feature type="transmembrane region" description="Helical" evidence="2">
    <location>
        <begin position="38"/>
        <end position="58"/>
    </location>
</feature>
<keyword evidence="2" id="KW-1133">Transmembrane helix</keyword>
<evidence type="ECO:0000256" key="1">
    <source>
        <dbReference type="SAM" id="MobiDB-lite"/>
    </source>
</evidence>
<evidence type="ECO:0000313" key="3">
    <source>
        <dbReference type="EMBL" id="CAB4672023.1"/>
    </source>
</evidence>
<accession>A0A6J6TJI0</accession>
<evidence type="ECO:0000256" key="2">
    <source>
        <dbReference type="SAM" id="Phobius"/>
    </source>
</evidence>